<dbReference type="Proteomes" id="UP001648503">
    <property type="component" value="Unassembled WGS sequence"/>
</dbReference>
<feature type="region of interest" description="Disordered" evidence="1">
    <location>
        <begin position="351"/>
        <end position="379"/>
    </location>
</feature>
<feature type="compositionally biased region" description="Low complexity" evidence="1">
    <location>
        <begin position="246"/>
        <end position="280"/>
    </location>
</feature>
<feature type="compositionally biased region" description="Low complexity" evidence="1">
    <location>
        <begin position="447"/>
        <end position="462"/>
    </location>
</feature>
<keyword evidence="3" id="KW-1185">Reference proteome</keyword>
<comment type="caution">
    <text evidence="2">The sequence shown here is derived from an EMBL/GenBank/DDBJ whole genome shotgun (WGS) entry which is preliminary data.</text>
</comment>
<feature type="compositionally biased region" description="Polar residues" evidence="1">
    <location>
        <begin position="181"/>
        <end position="191"/>
    </location>
</feature>
<feature type="compositionally biased region" description="Polar residues" evidence="1">
    <location>
        <begin position="356"/>
        <end position="373"/>
    </location>
</feature>
<evidence type="ECO:0000256" key="1">
    <source>
        <dbReference type="SAM" id="MobiDB-lite"/>
    </source>
</evidence>
<organism evidence="2 3">
    <name type="scientific">Batrachochytrium salamandrivorans</name>
    <dbReference type="NCBI Taxonomy" id="1357716"/>
    <lineage>
        <taxon>Eukaryota</taxon>
        <taxon>Fungi</taxon>
        <taxon>Fungi incertae sedis</taxon>
        <taxon>Chytridiomycota</taxon>
        <taxon>Chytridiomycota incertae sedis</taxon>
        <taxon>Chytridiomycetes</taxon>
        <taxon>Rhizophydiales</taxon>
        <taxon>Rhizophydiales incertae sedis</taxon>
        <taxon>Batrachochytrium</taxon>
    </lineage>
</organism>
<feature type="region of interest" description="Disordered" evidence="1">
    <location>
        <begin position="145"/>
        <end position="206"/>
    </location>
</feature>
<gene>
    <name evidence="2" type="ORF">BASA50_006526</name>
</gene>
<feature type="compositionally biased region" description="Polar residues" evidence="1">
    <location>
        <begin position="286"/>
        <end position="313"/>
    </location>
</feature>
<proteinExistence type="predicted"/>
<accession>A0ABQ8FAZ9</accession>
<feature type="region of interest" description="Disordered" evidence="1">
    <location>
        <begin position="447"/>
        <end position="470"/>
    </location>
</feature>
<reference evidence="2 3" key="1">
    <citation type="submission" date="2021-02" db="EMBL/GenBank/DDBJ databases">
        <title>Variation within the Batrachochytrium salamandrivorans European outbreak.</title>
        <authorList>
            <person name="Kelly M."/>
            <person name="Pasmans F."/>
            <person name="Shea T.P."/>
            <person name="Munoz J.F."/>
            <person name="Carranza S."/>
            <person name="Cuomo C.A."/>
            <person name="Martel A."/>
        </authorList>
    </citation>
    <scope>NUCLEOTIDE SEQUENCE [LARGE SCALE GENOMIC DNA]</scope>
    <source>
        <strain evidence="2 3">AMFP18/2</strain>
    </source>
</reference>
<name>A0ABQ8FAZ9_9FUNG</name>
<sequence>MGKPFPVEVLRPSYIGLDPVVAIPTQLPSDPYTHTWTEVSAVATAQHNARHDTMDDAWDSLHSDGHMDAIDRLLAETCTLHVSNLRMYLQLLLGRMTLSAKETVTELLWSTLQPHEQQLFALPYFSNRWSEHEVLEGLQSPWITRAQQQQQQQPSAHAATGMGESDQGTYDMAVGTRSAWPASSASSTRSFDPNRGRMTRNPTPAAFRPASEMIAAALLPPPRLYTEVPTFSPPSVPNHSTLSAGPATPTIRATPSTSSTSSTTSTISLPDLLLPTTHTHAASPDRQASTRRTTLQQPESTLSLPTQRAATRSNTMTFEDQIFAVLIEAIVRAERVERSITAISEQPHRLGRLPLQRQSLSHPGSRDSSSALQPSGIEGSGALSRQLRMTMLQSQQPQQPQLQQQVQPSTLMANTVASRIHHSRVDATPGDATAALRDLLRTTTAGDSATTTDVVSSTSGDSDPSEILIL</sequence>
<protein>
    <submittedName>
        <fullName evidence="2">Uncharacterized protein</fullName>
    </submittedName>
</protein>
<evidence type="ECO:0000313" key="3">
    <source>
        <dbReference type="Proteomes" id="UP001648503"/>
    </source>
</evidence>
<evidence type="ECO:0000313" key="2">
    <source>
        <dbReference type="EMBL" id="KAH6594576.1"/>
    </source>
</evidence>
<dbReference type="EMBL" id="JAFCIX010000332">
    <property type="protein sequence ID" value="KAH6594576.1"/>
    <property type="molecule type" value="Genomic_DNA"/>
</dbReference>
<feature type="region of interest" description="Disordered" evidence="1">
    <location>
        <begin position="229"/>
        <end position="313"/>
    </location>
</feature>